<proteinExistence type="predicted"/>
<dbReference type="EMBL" id="CP104013">
    <property type="protein sequence ID" value="UYP44540.1"/>
    <property type="molecule type" value="Genomic_DNA"/>
</dbReference>
<dbReference type="Proteomes" id="UP001208689">
    <property type="component" value="Chromosome"/>
</dbReference>
<name>A0ABY6HMC9_9ARCH</name>
<evidence type="ECO:0000313" key="2">
    <source>
        <dbReference type="Proteomes" id="UP001208689"/>
    </source>
</evidence>
<accession>A0ABY6HMC9</accession>
<sequence>MSNSKNNLLGIAYIYEKNRFRIARITLLSPFLEKKNSTLQDWFRMVDDQFLFDIMASISNYDISEFTKCHLIQVELIHTNNGRKSWNVFFVNRNFYFKEIFGDIKPNGEYNFKKIHLDQLNIVTKFVLKHLNKEEEYFNTFSDLLPELNKKSDHFYEINTKPLYFNRKINSYPQLNQNKDKKPLSSLIGSIKFMNTIILIRNFVFSGESTISFQIKGRDARLLNEIRGSSDLISFSLYFPTNTEGTQQILEQKLMGDLLFLEKIKENEWEAVIRYKEN</sequence>
<reference evidence="1" key="1">
    <citation type="submission" date="2022-09" db="EMBL/GenBank/DDBJ databases">
        <title>Actin cytoskeleton and complex cell architecture in an #Asgard archaeon.</title>
        <authorList>
            <person name="Ponce Toledo R.I."/>
            <person name="Schleper C."/>
            <person name="Rodrigues Oliveira T."/>
            <person name="Wollweber F."/>
            <person name="Xu J."/>
            <person name="Rittmann S."/>
            <person name="Klingl A."/>
            <person name="Pilhofer M."/>
        </authorList>
    </citation>
    <scope>NUCLEOTIDE SEQUENCE</scope>
    <source>
        <strain evidence="1">B-35</strain>
    </source>
</reference>
<protein>
    <submittedName>
        <fullName evidence="1">Uncharacterized protein</fullName>
    </submittedName>
</protein>
<evidence type="ECO:0000313" key="1">
    <source>
        <dbReference type="EMBL" id="UYP44540.1"/>
    </source>
</evidence>
<keyword evidence="2" id="KW-1185">Reference proteome</keyword>
<organism evidence="1 2">
    <name type="scientific">Candidatus Lokiarchaeum ossiferum</name>
    <dbReference type="NCBI Taxonomy" id="2951803"/>
    <lineage>
        <taxon>Archaea</taxon>
        <taxon>Promethearchaeati</taxon>
        <taxon>Promethearchaeota</taxon>
        <taxon>Promethearchaeia</taxon>
        <taxon>Promethearchaeales</taxon>
        <taxon>Promethearchaeaceae</taxon>
        <taxon>Candidatus Lokiarchaeum</taxon>
    </lineage>
</organism>
<gene>
    <name evidence="1" type="ORF">NEF87_000825</name>
</gene>